<dbReference type="PANTHER" id="PTHR28457">
    <property type="entry name" value="COILED-COIL DOMAIN-CONTAINING PROTEIN 189"/>
    <property type="match status" value="1"/>
</dbReference>
<reference evidence="2" key="2">
    <citation type="submission" date="2025-08" db="UniProtKB">
        <authorList>
            <consortium name="Ensembl"/>
        </authorList>
    </citation>
    <scope>IDENTIFICATION</scope>
</reference>
<evidence type="ECO:0000313" key="3">
    <source>
        <dbReference type="Proteomes" id="UP000007875"/>
    </source>
</evidence>
<dbReference type="eggNOG" id="ENOG502RXPT">
    <property type="taxonomic scope" value="Eukaryota"/>
</dbReference>
<dbReference type="GeneTree" id="ENSGT00940000154323"/>
<feature type="region of interest" description="Disordered" evidence="1">
    <location>
        <begin position="240"/>
        <end position="259"/>
    </location>
</feature>
<feature type="region of interest" description="Disordered" evidence="1">
    <location>
        <begin position="158"/>
        <end position="204"/>
    </location>
</feature>
<dbReference type="STRING" id="51511.ENSCSAVP00000011054"/>
<sequence length="259" mass="29379">PSVPKPKLCVWSDLNVHNMDELTNCTSASETRKLLANIFNIGNNPRGNILLDLYMNALKFSKTQNFSKEQSSAYFSIVKKTHEICVSTPFGNLEDCFQYFRELVLTHGVHRPPWSLEIFNTAQIAAVTTQIVDTYFRHFKMYKYTFTPKVRLDLTLQYDGLPPTPPPEEETLPQEEQQDTTTPGESPLSAEVVQKPAKKTSLHQNVPKVYVRKAVSLQLKQMHANVDRQLEDTDKVITEKIQTLEGGQGTPKGRKSKSP</sequence>
<dbReference type="PANTHER" id="PTHR28457:SF1">
    <property type="entry name" value="CILIA- AND FLAGELLA-ASSOCIATED PROTEIN 119"/>
    <property type="match status" value="1"/>
</dbReference>
<dbReference type="Proteomes" id="UP000007875">
    <property type="component" value="Unassembled WGS sequence"/>
</dbReference>
<evidence type="ECO:0000313" key="2">
    <source>
        <dbReference type="Ensembl" id="ENSCSAVP00000011054.1"/>
    </source>
</evidence>
<dbReference type="InParanoid" id="H2Z0E2"/>
<organism evidence="2 3">
    <name type="scientific">Ciona savignyi</name>
    <name type="common">Pacific transparent sea squirt</name>
    <dbReference type="NCBI Taxonomy" id="51511"/>
    <lineage>
        <taxon>Eukaryota</taxon>
        <taxon>Metazoa</taxon>
        <taxon>Chordata</taxon>
        <taxon>Tunicata</taxon>
        <taxon>Ascidiacea</taxon>
        <taxon>Phlebobranchia</taxon>
        <taxon>Cionidae</taxon>
        <taxon>Ciona</taxon>
    </lineage>
</organism>
<dbReference type="InterPro" id="IPR032727">
    <property type="entry name" value="CLAMP"/>
</dbReference>
<dbReference type="AlphaFoldDB" id="H2Z0E2"/>
<dbReference type="Pfam" id="PF14769">
    <property type="entry name" value="CLAMP"/>
    <property type="match status" value="1"/>
</dbReference>
<reference evidence="3" key="1">
    <citation type="submission" date="2003-08" db="EMBL/GenBank/DDBJ databases">
        <authorList>
            <person name="Birren B."/>
            <person name="Nusbaum C."/>
            <person name="Abebe A."/>
            <person name="Abouelleil A."/>
            <person name="Adekoya E."/>
            <person name="Ait-zahra M."/>
            <person name="Allen N."/>
            <person name="Allen T."/>
            <person name="An P."/>
            <person name="Anderson M."/>
            <person name="Anderson S."/>
            <person name="Arachchi H."/>
            <person name="Armbruster J."/>
            <person name="Bachantsang P."/>
            <person name="Baldwin J."/>
            <person name="Barry A."/>
            <person name="Bayul T."/>
            <person name="Blitshsteyn B."/>
            <person name="Bloom T."/>
            <person name="Blye J."/>
            <person name="Boguslavskiy L."/>
            <person name="Borowsky M."/>
            <person name="Boukhgalter B."/>
            <person name="Brunache A."/>
            <person name="Butler J."/>
            <person name="Calixte N."/>
            <person name="Calvo S."/>
            <person name="Camarata J."/>
            <person name="Campo K."/>
            <person name="Chang J."/>
            <person name="Cheshatsang Y."/>
            <person name="Citroen M."/>
            <person name="Collymore A."/>
            <person name="Considine T."/>
            <person name="Cook A."/>
            <person name="Cooke P."/>
            <person name="Corum B."/>
            <person name="Cuomo C."/>
            <person name="David R."/>
            <person name="Dawoe T."/>
            <person name="Degray S."/>
            <person name="Dodge S."/>
            <person name="Dooley K."/>
            <person name="Dorje P."/>
            <person name="Dorjee K."/>
            <person name="Dorris L."/>
            <person name="Duffey N."/>
            <person name="Dupes A."/>
            <person name="Elkins T."/>
            <person name="Engels R."/>
            <person name="Erickson J."/>
            <person name="Farina A."/>
            <person name="Faro S."/>
            <person name="Ferreira P."/>
            <person name="Fischer H."/>
            <person name="Fitzgerald M."/>
            <person name="Foley K."/>
            <person name="Gage D."/>
            <person name="Galagan J."/>
            <person name="Gearin G."/>
            <person name="Gnerre S."/>
            <person name="Gnirke A."/>
            <person name="Goyette A."/>
            <person name="Graham J."/>
            <person name="Grandbois E."/>
            <person name="Gyaltsen K."/>
            <person name="Hafez N."/>
            <person name="Hagopian D."/>
            <person name="Hagos B."/>
            <person name="Hall J."/>
            <person name="Hatcher B."/>
            <person name="Heller A."/>
            <person name="Higgins H."/>
            <person name="Honan T."/>
            <person name="Horn A."/>
            <person name="Houde N."/>
            <person name="Hughes L."/>
            <person name="Hulme W."/>
            <person name="Husby E."/>
            <person name="Iliev I."/>
            <person name="Jaffe D."/>
            <person name="Jones C."/>
            <person name="Kamal M."/>
            <person name="Kamat A."/>
            <person name="Kamvysselis M."/>
            <person name="Karlsson E."/>
            <person name="Kells C."/>
            <person name="Kieu A."/>
            <person name="Kisner P."/>
            <person name="Kodira C."/>
            <person name="Kulbokas E."/>
            <person name="Labutti K."/>
            <person name="Lama D."/>
            <person name="Landers T."/>
            <person name="Leger J."/>
            <person name="Levine S."/>
            <person name="Lewis D."/>
            <person name="Lewis T."/>
            <person name="Lindblad-toh K."/>
            <person name="Liu X."/>
            <person name="Lokyitsang T."/>
            <person name="Lokyitsang Y."/>
            <person name="Lucien O."/>
            <person name="Lui A."/>
            <person name="Ma L.J."/>
            <person name="Mabbitt R."/>
            <person name="Macdonald J."/>
            <person name="Maclean C."/>
            <person name="Major J."/>
            <person name="Manning J."/>
            <person name="Marabella R."/>
            <person name="Maru K."/>
            <person name="Matthews C."/>
            <person name="Mauceli E."/>
            <person name="Mccarthy M."/>
            <person name="Mcdonough S."/>
            <person name="Mcghee T."/>
            <person name="Meldrim J."/>
            <person name="Meneus L."/>
            <person name="Mesirov J."/>
            <person name="Mihalev A."/>
            <person name="Mihova T."/>
            <person name="Mikkelsen T."/>
            <person name="Mlenga V."/>
            <person name="Moru K."/>
            <person name="Mozes J."/>
            <person name="Mulrain L."/>
            <person name="Munson G."/>
            <person name="Naylor J."/>
            <person name="Newes C."/>
            <person name="Nguyen C."/>
            <person name="Nguyen N."/>
            <person name="Nguyen T."/>
            <person name="Nicol R."/>
            <person name="Nielsen C."/>
            <person name="Nizzari M."/>
            <person name="Norbu C."/>
            <person name="Norbu N."/>
            <person name="O'donnell P."/>
            <person name="Okoawo O."/>
            <person name="O'leary S."/>
            <person name="Omotosho B."/>
            <person name="O'neill K."/>
            <person name="Osman S."/>
            <person name="Parker S."/>
            <person name="Perrin D."/>
            <person name="Phunkhang P."/>
            <person name="Piqani B."/>
            <person name="Purcell S."/>
            <person name="Rachupka T."/>
            <person name="Ramasamy U."/>
            <person name="Rameau R."/>
            <person name="Ray V."/>
            <person name="Raymond C."/>
            <person name="Retta R."/>
            <person name="Richardson S."/>
            <person name="Rise C."/>
            <person name="Rodriguez J."/>
            <person name="Rogers J."/>
            <person name="Rogov P."/>
            <person name="Rutman M."/>
            <person name="Schupbach R."/>
            <person name="Seaman C."/>
            <person name="Settipalli S."/>
            <person name="Sharpe T."/>
            <person name="Sheridan J."/>
            <person name="Sherpa N."/>
            <person name="Shi J."/>
            <person name="Smirnov S."/>
            <person name="Smith C."/>
            <person name="Sougnez C."/>
            <person name="Spencer B."/>
            <person name="Stalker J."/>
            <person name="Stange-thomann N."/>
            <person name="Stavropoulos S."/>
            <person name="Stetson K."/>
            <person name="Stone C."/>
            <person name="Stone S."/>
            <person name="Stubbs M."/>
            <person name="Talamas J."/>
            <person name="Tchuinga P."/>
            <person name="Tenzing P."/>
            <person name="Tesfaye S."/>
            <person name="Theodore J."/>
            <person name="Thoulutsang Y."/>
            <person name="Topham K."/>
            <person name="Towey S."/>
            <person name="Tsamla T."/>
            <person name="Tsomo N."/>
            <person name="Vallee D."/>
            <person name="Vassiliev H."/>
            <person name="Venkataraman V."/>
            <person name="Vinson J."/>
            <person name="Vo A."/>
            <person name="Wade C."/>
            <person name="Wang S."/>
            <person name="Wangchuk T."/>
            <person name="Wangdi T."/>
            <person name="Whittaker C."/>
            <person name="Wilkinson J."/>
            <person name="Wu Y."/>
            <person name="Wyman D."/>
            <person name="Yadav S."/>
            <person name="Yang S."/>
            <person name="Yang X."/>
            <person name="Yeager S."/>
            <person name="Yee E."/>
            <person name="Young G."/>
            <person name="Zainoun J."/>
            <person name="Zembeck L."/>
            <person name="Zimmer A."/>
            <person name="Zody M."/>
            <person name="Lander E."/>
        </authorList>
    </citation>
    <scope>NUCLEOTIDE SEQUENCE [LARGE SCALE GENOMIC DNA]</scope>
</reference>
<protein>
    <submittedName>
        <fullName evidence="2">Uncharacterized protein</fullName>
    </submittedName>
</protein>
<reference evidence="2" key="3">
    <citation type="submission" date="2025-09" db="UniProtKB">
        <authorList>
            <consortium name="Ensembl"/>
        </authorList>
    </citation>
    <scope>IDENTIFICATION</scope>
</reference>
<accession>H2Z0E2</accession>
<feature type="compositionally biased region" description="Acidic residues" evidence="1">
    <location>
        <begin position="167"/>
        <end position="178"/>
    </location>
</feature>
<dbReference type="HOGENOM" id="CLU_073614_0_0_1"/>
<name>H2Z0E2_CIOSA</name>
<keyword evidence="3" id="KW-1185">Reference proteome</keyword>
<proteinExistence type="predicted"/>
<evidence type="ECO:0000256" key="1">
    <source>
        <dbReference type="SAM" id="MobiDB-lite"/>
    </source>
</evidence>
<dbReference type="Ensembl" id="ENSCSAVT00000011185.1">
    <property type="protein sequence ID" value="ENSCSAVP00000011054.1"/>
    <property type="gene ID" value="ENSCSAVG00000006468.1"/>
</dbReference>
<dbReference type="OMA" id="QTYIKTQ"/>